<keyword evidence="7" id="KW-0540">Nuclease</keyword>
<comment type="similarity">
    <text evidence="4">Belongs to the HARBI1 family.</text>
</comment>
<dbReference type="InterPro" id="IPR045249">
    <property type="entry name" value="HARBI1-like"/>
</dbReference>
<evidence type="ECO:0000256" key="8">
    <source>
        <dbReference type="ARBA" id="ARBA00022723"/>
    </source>
</evidence>
<evidence type="ECO:0000256" key="7">
    <source>
        <dbReference type="ARBA" id="ARBA00022722"/>
    </source>
</evidence>
<keyword evidence="9" id="KW-0378">Hydrolase</keyword>
<evidence type="ECO:0000256" key="11">
    <source>
        <dbReference type="ARBA" id="ARBA00030126"/>
    </source>
</evidence>
<evidence type="ECO:0000256" key="10">
    <source>
        <dbReference type="ARBA" id="ARBA00023242"/>
    </source>
</evidence>
<dbReference type="PANTHER" id="PTHR22930">
    <property type="match status" value="1"/>
</dbReference>
<evidence type="ECO:0000256" key="2">
    <source>
        <dbReference type="ARBA" id="ARBA00004123"/>
    </source>
</evidence>
<dbReference type="GO" id="GO:0005634">
    <property type="term" value="C:nucleus"/>
    <property type="evidence" value="ECO:0007669"/>
    <property type="project" value="UniProtKB-SubCell"/>
</dbReference>
<sequence>MVLSLIGPALNATGTIFGKKLISAEKQLYIALWFMATPDSYRSVCVKFGVGKVTAFRAVRRVTYALHCIAPRFIQWPKKVVVADIMEHFKRTCGFPNDIDAIDGTHIKIRAPLVDSAFYINRKSFPSLNLQVVCDSRGLFTHCYAGQVGSIHDARVFRNSPVARFLEMPDIYFPNDSHIIGDAAYAIHPHLLVPFRDNGHLSNRPKNFNYCLSSTRMAVERAIGQLKIRFRILLDCLPLTGVKKIPEFIIACCVLHNICILQNEELQAPVRDNNTDMGNAKKTRIMCIANEARQLIDNKYFDVIQRILYCFFMNKHF</sequence>
<evidence type="ECO:0000256" key="1">
    <source>
        <dbReference type="ARBA" id="ARBA00001968"/>
    </source>
</evidence>
<protein>
    <recommendedName>
        <fullName evidence="5">Putative nuclease HARBI1</fullName>
    </recommendedName>
    <alternativeName>
        <fullName evidence="11">Harbinger transposase-derived nuclease</fullName>
    </alternativeName>
</protein>
<reference evidence="15" key="1">
    <citation type="submission" date="2025-08" db="UniProtKB">
        <authorList>
            <consortium name="RefSeq"/>
        </authorList>
    </citation>
    <scope>IDENTIFICATION</scope>
    <source>
        <tissue evidence="15">Whole body</tissue>
    </source>
</reference>
<dbReference type="OrthoDB" id="2668416at2759"/>
<evidence type="ECO:0000256" key="12">
    <source>
        <dbReference type="ARBA" id="ARBA00045850"/>
    </source>
</evidence>
<evidence type="ECO:0000256" key="6">
    <source>
        <dbReference type="ARBA" id="ARBA00022490"/>
    </source>
</evidence>
<dbReference type="GO" id="GO:0016787">
    <property type="term" value="F:hydrolase activity"/>
    <property type="evidence" value="ECO:0007669"/>
    <property type="project" value="UniProtKB-KW"/>
</dbReference>
<evidence type="ECO:0000256" key="4">
    <source>
        <dbReference type="ARBA" id="ARBA00006958"/>
    </source>
</evidence>
<dbReference type="RefSeq" id="XP_024892127.1">
    <property type="nucleotide sequence ID" value="XM_025036359.1"/>
</dbReference>
<keyword evidence="10" id="KW-0539">Nucleus</keyword>
<dbReference type="InterPro" id="IPR027806">
    <property type="entry name" value="HARBI1_dom"/>
</dbReference>
<dbReference type="GO" id="GO:0046872">
    <property type="term" value="F:metal ion binding"/>
    <property type="evidence" value="ECO:0007669"/>
    <property type="project" value="UniProtKB-KW"/>
</dbReference>
<name>A0A6J1RBK7_9HYME</name>
<evidence type="ECO:0000256" key="5">
    <source>
        <dbReference type="ARBA" id="ARBA00015519"/>
    </source>
</evidence>
<dbReference type="Proteomes" id="UP000504618">
    <property type="component" value="Unplaced"/>
</dbReference>
<dbReference type="PRINTS" id="PR02086">
    <property type="entry name" value="PUTNUCHARBI1"/>
</dbReference>
<evidence type="ECO:0000313" key="14">
    <source>
        <dbReference type="Proteomes" id="UP000504618"/>
    </source>
</evidence>
<organism evidence="14 15">
    <name type="scientific">Temnothorax curvispinosus</name>
    <dbReference type="NCBI Taxonomy" id="300111"/>
    <lineage>
        <taxon>Eukaryota</taxon>
        <taxon>Metazoa</taxon>
        <taxon>Ecdysozoa</taxon>
        <taxon>Arthropoda</taxon>
        <taxon>Hexapoda</taxon>
        <taxon>Insecta</taxon>
        <taxon>Pterygota</taxon>
        <taxon>Neoptera</taxon>
        <taxon>Endopterygota</taxon>
        <taxon>Hymenoptera</taxon>
        <taxon>Apocrita</taxon>
        <taxon>Aculeata</taxon>
        <taxon>Formicoidea</taxon>
        <taxon>Formicidae</taxon>
        <taxon>Myrmicinae</taxon>
        <taxon>Temnothorax</taxon>
    </lineage>
</organism>
<comment type="function">
    <text evidence="12">Transposase-derived protein that may have nuclease activity. Does not have transposase activity.</text>
</comment>
<dbReference type="InterPro" id="IPR026103">
    <property type="entry name" value="HARBI1_animal"/>
</dbReference>
<feature type="domain" description="DDE Tnp4" evidence="13">
    <location>
        <begin position="102"/>
        <end position="257"/>
    </location>
</feature>
<comment type="subcellular location">
    <subcellularLocation>
        <location evidence="3">Cytoplasm</location>
    </subcellularLocation>
    <subcellularLocation>
        <location evidence="2">Nucleus</location>
    </subcellularLocation>
</comment>
<dbReference type="GeneID" id="112467655"/>
<dbReference type="AlphaFoldDB" id="A0A6J1RBK7"/>
<evidence type="ECO:0000256" key="9">
    <source>
        <dbReference type="ARBA" id="ARBA00022801"/>
    </source>
</evidence>
<keyword evidence="14" id="KW-1185">Reference proteome</keyword>
<evidence type="ECO:0000313" key="15">
    <source>
        <dbReference type="RefSeq" id="XP_024892127.1"/>
    </source>
</evidence>
<gene>
    <name evidence="15" type="primary">LOC112467655</name>
</gene>
<dbReference type="GO" id="GO:0004518">
    <property type="term" value="F:nuclease activity"/>
    <property type="evidence" value="ECO:0007669"/>
    <property type="project" value="UniProtKB-KW"/>
</dbReference>
<dbReference type="Pfam" id="PF13359">
    <property type="entry name" value="DDE_Tnp_4"/>
    <property type="match status" value="1"/>
</dbReference>
<comment type="cofactor">
    <cofactor evidence="1">
        <name>a divalent metal cation</name>
        <dbReference type="ChEBI" id="CHEBI:60240"/>
    </cofactor>
</comment>
<accession>A0A6J1RBK7</accession>
<evidence type="ECO:0000259" key="13">
    <source>
        <dbReference type="Pfam" id="PF13359"/>
    </source>
</evidence>
<keyword evidence="6" id="KW-0963">Cytoplasm</keyword>
<dbReference type="GO" id="GO:0005737">
    <property type="term" value="C:cytoplasm"/>
    <property type="evidence" value="ECO:0007669"/>
    <property type="project" value="UniProtKB-SubCell"/>
</dbReference>
<evidence type="ECO:0000256" key="3">
    <source>
        <dbReference type="ARBA" id="ARBA00004496"/>
    </source>
</evidence>
<keyword evidence="8" id="KW-0479">Metal-binding</keyword>
<proteinExistence type="inferred from homology"/>
<dbReference type="PANTHER" id="PTHR22930:SF85">
    <property type="entry name" value="GH03217P-RELATED"/>
    <property type="match status" value="1"/>
</dbReference>